<dbReference type="SMART" id="SM00220">
    <property type="entry name" value="S_TKc"/>
    <property type="match status" value="1"/>
</dbReference>
<dbReference type="PROSITE" id="PS51473">
    <property type="entry name" value="GNK2"/>
    <property type="match status" value="1"/>
</dbReference>
<evidence type="ECO:0000256" key="6">
    <source>
        <dbReference type="ARBA" id="ARBA00022737"/>
    </source>
</evidence>
<dbReference type="InterPro" id="IPR002902">
    <property type="entry name" value="GNK2"/>
</dbReference>
<dbReference type="PROSITE" id="PS50011">
    <property type="entry name" value="PROTEIN_KINASE_DOM"/>
    <property type="match status" value="1"/>
</dbReference>
<proteinExistence type="predicted"/>
<dbReference type="Gene3D" id="3.30.200.20">
    <property type="entry name" value="Phosphorylase Kinase, domain 1"/>
    <property type="match status" value="1"/>
</dbReference>
<dbReference type="GO" id="GO:0004674">
    <property type="term" value="F:protein serine/threonine kinase activity"/>
    <property type="evidence" value="ECO:0007669"/>
    <property type="project" value="UniProtKB-KW"/>
</dbReference>
<protein>
    <submittedName>
        <fullName evidence="17">Cysteine-rich receptor-like protein kinase 10</fullName>
    </submittedName>
</protein>
<evidence type="ECO:0000256" key="2">
    <source>
        <dbReference type="ARBA" id="ARBA00022527"/>
    </source>
</evidence>
<dbReference type="Pfam" id="PF01657">
    <property type="entry name" value="Stress-antifung"/>
    <property type="match status" value="2"/>
</dbReference>
<evidence type="ECO:0000256" key="8">
    <source>
        <dbReference type="ARBA" id="ARBA00022777"/>
    </source>
</evidence>
<dbReference type="GO" id="GO:0005886">
    <property type="term" value="C:plasma membrane"/>
    <property type="evidence" value="ECO:0007669"/>
    <property type="project" value="TreeGrafter"/>
</dbReference>
<gene>
    <name evidence="17" type="ORF">CKAN_01728900</name>
</gene>
<dbReference type="CDD" id="cd23509">
    <property type="entry name" value="Gnk2-like"/>
    <property type="match status" value="1"/>
</dbReference>
<dbReference type="CDD" id="cd14066">
    <property type="entry name" value="STKc_IRAK"/>
    <property type="match status" value="1"/>
</dbReference>
<keyword evidence="18" id="KW-1185">Reference proteome</keyword>
<evidence type="ECO:0000313" key="18">
    <source>
        <dbReference type="Proteomes" id="UP000283530"/>
    </source>
</evidence>
<dbReference type="EMBL" id="QPKB01000007">
    <property type="protein sequence ID" value="RWR88291.1"/>
    <property type="molecule type" value="Genomic_DNA"/>
</dbReference>
<evidence type="ECO:0000256" key="4">
    <source>
        <dbReference type="ARBA" id="ARBA00022692"/>
    </source>
</evidence>
<feature type="transmembrane region" description="Helical" evidence="14">
    <location>
        <begin position="214"/>
        <end position="240"/>
    </location>
</feature>
<keyword evidence="12" id="KW-1015">Disulfide bond</keyword>
<evidence type="ECO:0000256" key="1">
    <source>
        <dbReference type="ARBA" id="ARBA00004167"/>
    </source>
</evidence>
<keyword evidence="3" id="KW-0808">Transferase</keyword>
<keyword evidence="9" id="KW-0067">ATP-binding</keyword>
<evidence type="ECO:0000256" key="7">
    <source>
        <dbReference type="ARBA" id="ARBA00022741"/>
    </source>
</evidence>
<keyword evidence="11 14" id="KW-0472">Membrane</keyword>
<dbReference type="InterPro" id="IPR011009">
    <property type="entry name" value="Kinase-like_dom_sf"/>
</dbReference>
<dbReference type="InterPro" id="IPR008271">
    <property type="entry name" value="Ser/Thr_kinase_AS"/>
</dbReference>
<evidence type="ECO:0000256" key="12">
    <source>
        <dbReference type="ARBA" id="ARBA00023157"/>
    </source>
</evidence>
<feature type="domain" description="Gnk2-homologous" evidence="16">
    <location>
        <begin position="75"/>
        <end position="179"/>
    </location>
</feature>
<dbReference type="InterPro" id="IPR000719">
    <property type="entry name" value="Prot_kinase_dom"/>
</dbReference>
<dbReference type="SUPFAM" id="SSF56112">
    <property type="entry name" value="Protein kinase-like (PK-like)"/>
    <property type="match status" value="1"/>
</dbReference>
<dbReference type="FunFam" id="1.10.510.10:FF:000060">
    <property type="entry name" value="G-type lectin S-receptor-like serine/threonine-protein kinase"/>
    <property type="match status" value="1"/>
</dbReference>
<dbReference type="InterPro" id="IPR001245">
    <property type="entry name" value="Ser-Thr/Tyr_kinase_cat_dom"/>
</dbReference>
<evidence type="ECO:0000256" key="11">
    <source>
        <dbReference type="ARBA" id="ARBA00023136"/>
    </source>
</evidence>
<organism evidence="17 18">
    <name type="scientific">Cinnamomum micranthum f. kanehirae</name>
    <dbReference type="NCBI Taxonomy" id="337451"/>
    <lineage>
        <taxon>Eukaryota</taxon>
        <taxon>Viridiplantae</taxon>
        <taxon>Streptophyta</taxon>
        <taxon>Embryophyta</taxon>
        <taxon>Tracheophyta</taxon>
        <taxon>Spermatophyta</taxon>
        <taxon>Magnoliopsida</taxon>
        <taxon>Magnoliidae</taxon>
        <taxon>Laurales</taxon>
        <taxon>Lauraceae</taxon>
        <taxon>Cinnamomum</taxon>
    </lineage>
</organism>
<evidence type="ECO:0000259" key="16">
    <source>
        <dbReference type="PROSITE" id="PS51473"/>
    </source>
</evidence>
<dbReference type="AlphaFoldDB" id="A0A443PC20"/>
<comment type="caution">
    <text evidence="17">The sequence shown here is derived from an EMBL/GenBank/DDBJ whole genome shotgun (WGS) entry which is preliminary data.</text>
</comment>
<dbReference type="PANTHER" id="PTHR27002">
    <property type="entry name" value="RECEPTOR-LIKE SERINE/THREONINE-PROTEIN KINASE SD1-8"/>
    <property type="match status" value="1"/>
</dbReference>
<dbReference type="Pfam" id="PF07714">
    <property type="entry name" value="PK_Tyr_Ser-Thr"/>
    <property type="match status" value="1"/>
</dbReference>
<evidence type="ECO:0000256" key="13">
    <source>
        <dbReference type="ARBA" id="ARBA00023180"/>
    </source>
</evidence>
<keyword evidence="7" id="KW-0547">Nucleotide-binding</keyword>
<dbReference type="PANTHER" id="PTHR27002:SF814">
    <property type="entry name" value="CYSTEINE-RICH RECEPTOR-LIKE PROTEIN KINASE 10"/>
    <property type="match status" value="1"/>
</dbReference>
<keyword evidence="13" id="KW-0325">Glycoprotein</keyword>
<evidence type="ECO:0000313" key="17">
    <source>
        <dbReference type="EMBL" id="RWR88291.1"/>
    </source>
</evidence>
<keyword evidence="4 14" id="KW-0812">Transmembrane</keyword>
<accession>A0A443PC20</accession>
<sequence length="643" mass="71671">MKLELSTSTRLLIFSIFLLHFQTLVTIHCMMIAECYNSSNYSSGSPFEANLKTMLTSLSINGVLRHDTFYNATYGDDPYSVYGFSQCMSGASEYDCRQCLINSTVEIVQECPGRTQATTNFSKYETTYGLAQCTRDLSKEDCYACLRSIVDAFKFCCYGKSGGNVYTVSCNIRYETYPFYNLSDSPLSLLASSNIPTQGNEGKVLRQAGNGERLWKIVLIILKAVTIAVALFIFIGCCYLQRKKNACKGMSLFHGMDLPNGIKFMDEDIDGGDQVDNQGLPLISLSAIQAATNNFSNESLLGRGGFGPGLLPNGKEIAVKRLARTSGQGLEEFKNEIILIAKLQHRNLARLLYCCMENEEKLLVYEYMPNTSLNVFIYDSIKRVHLDWKKRLHIICGIARGILYLHEDSRLRIIHRDLKASNILLDNEMNPKISDFGLARIFGGNQNEANTKRVVGTYGYMAPEYAMAGLFSVKSDVFSFGILLLEIVSGKRNTSHSLPGQAQSLLTYAWRLWCDGKGLELMDDLIQETSSANEVLRCIHIGLLCVQEDPADRPTMSSVVAMLTSNSMALAEPTNPGFFVSRAVAESNQSPDEATWNQSMRWEGDSQLFSFGVLLLEIMTGKKNSSFHNSDNTQNLPQYVSKP</sequence>
<keyword evidence="6" id="KW-0677">Repeat</keyword>
<evidence type="ECO:0000259" key="15">
    <source>
        <dbReference type="PROSITE" id="PS50011"/>
    </source>
</evidence>
<keyword evidence="5" id="KW-0732">Signal</keyword>
<evidence type="ECO:0000256" key="10">
    <source>
        <dbReference type="ARBA" id="ARBA00022989"/>
    </source>
</evidence>
<feature type="transmembrane region" description="Helical" evidence="14">
    <location>
        <begin position="12"/>
        <end position="33"/>
    </location>
</feature>
<dbReference type="GO" id="GO:0005524">
    <property type="term" value="F:ATP binding"/>
    <property type="evidence" value="ECO:0007669"/>
    <property type="project" value="UniProtKB-KW"/>
</dbReference>
<keyword evidence="17" id="KW-0675">Receptor</keyword>
<reference evidence="17 18" key="1">
    <citation type="journal article" date="2019" name="Nat. Plants">
        <title>Stout camphor tree genome fills gaps in understanding of flowering plant genome evolution.</title>
        <authorList>
            <person name="Chaw S.M."/>
            <person name="Liu Y.C."/>
            <person name="Wu Y.W."/>
            <person name="Wang H.Y."/>
            <person name="Lin C.I."/>
            <person name="Wu C.S."/>
            <person name="Ke H.M."/>
            <person name="Chang L.Y."/>
            <person name="Hsu C.Y."/>
            <person name="Yang H.T."/>
            <person name="Sudianto E."/>
            <person name="Hsu M.H."/>
            <person name="Wu K.P."/>
            <person name="Wang L.N."/>
            <person name="Leebens-Mack J.H."/>
            <person name="Tsai I.J."/>
        </authorList>
    </citation>
    <scope>NUCLEOTIDE SEQUENCE [LARGE SCALE GENOMIC DNA]</scope>
    <source>
        <strain evidence="18">cv. Chaw 1501</strain>
        <tissue evidence="17">Young leaves</tissue>
    </source>
</reference>
<evidence type="ECO:0000256" key="3">
    <source>
        <dbReference type="ARBA" id="ARBA00022679"/>
    </source>
</evidence>
<keyword evidence="8 17" id="KW-0418">Kinase</keyword>
<dbReference type="Gene3D" id="1.10.510.10">
    <property type="entry name" value="Transferase(Phosphotransferase) domain 1"/>
    <property type="match status" value="1"/>
</dbReference>
<name>A0A443PC20_9MAGN</name>
<evidence type="ECO:0000256" key="5">
    <source>
        <dbReference type="ARBA" id="ARBA00022729"/>
    </source>
</evidence>
<comment type="subcellular location">
    <subcellularLocation>
        <location evidence="1">Membrane</location>
        <topology evidence="1">Single-pass membrane protein</topology>
    </subcellularLocation>
</comment>
<evidence type="ECO:0000256" key="9">
    <source>
        <dbReference type="ARBA" id="ARBA00022840"/>
    </source>
</evidence>
<dbReference type="InterPro" id="IPR038408">
    <property type="entry name" value="GNK2_sf"/>
</dbReference>
<dbReference type="OrthoDB" id="346907at2759"/>
<keyword evidence="10 14" id="KW-1133">Transmembrane helix</keyword>
<dbReference type="Gene3D" id="3.30.430.20">
    <property type="entry name" value="Gnk2 domain, C-X8-C-X2-C motif"/>
    <property type="match status" value="2"/>
</dbReference>
<feature type="domain" description="Protein kinase" evidence="15">
    <location>
        <begin position="295"/>
        <end position="578"/>
    </location>
</feature>
<keyword evidence="2" id="KW-0723">Serine/threonine-protein kinase</keyword>
<dbReference type="PROSITE" id="PS00108">
    <property type="entry name" value="PROTEIN_KINASE_ST"/>
    <property type="match status" value="1"/>
</dbReference>
<dbReference type="FunFam" id="3.30.200.20:FF:000924">
    <property type="entry name" value="Uncharacterized protein"/>
    <property type="match status" value="1"/>
</dbReference>
<evidence type="ECO:0000256" key="14">
    <source>
        <dbReference type="SAM" id="Phobius"/>
    </source>
</evidence>
<dbReference type="Proteomes" id="UP000283530">
    <property type="component" value="Unassembled WGS sequence"/>
</dbReference>